<feature type="region of interest" description="Disordered" evidence="1">
    <location>
        <begin position="1"/>
        <end position="20"/>
    </location>
</feature>
<name>A0A0K2ARS9_STRA7</name>
<reference evidence="3" key="1">
    <citation type="journal article" date="2015" name="J. Biotechnol.">
        <title>Complete genome sequence of Streptomyces ambofaciens ATCC 23877, the spiramycin producer.</title>
        <authorList>
            <person name="Thibessard A."/>
            <person name="Haas D."/>
            <person name="Gerbaud C."/>
            <person name="Aigle B."/>
            <person name="Lautru S."/>
            <person name="Pernodet J.L."/>
            <person name="Leblond P."/>
        </authorList>
    </citation>
    <scope>NUCLEOTIDE SEQUENCE [LARGE SCALE GENOMIC DNA]</scope>
    <source>
        <strain evidence="3">ATCC 23877 / 3486 / DSM 40053 / JCM 4204 / NBRC 12836 / NRRL B-2516</strain>
    </source>
</reference>
<evidence type="ECO:0000313" key="2">
    <source>
        <dbReference type="EMBL" id="AKZ55704.1"/>
    </source>
</evidence>
<accession>A0A0K2ARS9</accession>
<proteinExistence type="predicted"/>
<dbReference type="EMBL" id="CP012382">
    <property type="protein sequence ID" value="AKZ55704.1"/>
    <property type="molecule type" value="Genomic_DNA"/>
</dbReference>
<evidence type="ECO:0000256" key="1">
    <source>
        <dbReference type="SAM" id="MobiDB-lite"/>
    </source>
</evidence>
<sequence>MTNAHPSPTATLNGMGRAHD</sequence>
<dbReference type="AlphaFoldDB" id="A0A0K2ARS9"/>
<protein>
    <submittedName>
        <fullName evidence="2">Uncharacterized protein</fullName>
    </submittedName>
</protein>
<evidence type="ECO:0000313" key="3">
    <source>
        <dbReference type="Proteomes" id="UP000061018"/>
    </source>
</evidence>
<gene>
    <name evidence="2" type="ORF">SAM23877_2655</name>
</gene>
<organism evidence="2 3">
    <name type="scientific">Streptomyces ambofaciens (strain ATCC 23877 / 3486 / DSM 40053 / JCM 4204 / NBRC 12836 / NRRL B-2516)</name>
    <dbReference type="NCBI Taxonomy" id="278992"/>
    <lineage>
        <taxon>Bacteria</taxon>
        <taxon>Bacillati</taxon>
        <taxon>Actinomycetota</taxon>
        <taxon>Actinomycetes</taxon>
        <taxon>Kitasatosporales</taxon>
        <taxon>Streptomycetaceae</taxon>
        <taxon>Streptomyces</taxon>
    </lineage>
</organism>
<feature type="compositionally biased region" description="Polar residues" evidence="1">
    <location>
        <begin position="1"/>
        <end position="12"/>
    </location>
</feature>
<dbReference type="KEGG" id="samb:SAM23877_2655"/>
<dbReference type="Proteomes" id="UP000061018">
    <property type="component" value="Chromosome"/>
</dbReference>